<sequence>MSSAEEEVRLSMTVMINKEKTKVLFSIVDNNLADILLSFLTLPLGLIIRLFKKHYGDDEVPIIGSLNTLCDGLANLDSSHFWTESGKLMLLNPRNSLDDQCRKLKINIDDTYRYVSMSHDTERCDCGKLLNREIYEDLEVYNNNGKVFIEEPMNFLISDDLRLLPNVTASMIKSMKDLGITDTDGVEQMTVTIGFNEIMVLLKESLLSQTPLTDLILKKDQTHHSPSIKLETLPENIKKETTCSAKKMMVKAIVQKSKSKLLFVEAEEDFVDFLFSLLTIPLGEVECLLGGKASIWSIDNLYCSLSNLNHYRHMESIDTIEELLDPKLPPNYLSKNQILPISQQKGHPILYFKENDESMKFSCYPYYSYQKDYFKDPKGGDSFVKGPKVFMVTDDLTVTPLCMFSTISILNGLKIPLSDVEERELHIGLEEGLSILKASITSSSALTDGLINSILKKQPKQEN</sequence>
<dbReference type="EMBL" id="JBJXBP010000005">
    <property type="protein sequence ID" value="KAL3830425.1"/>
    <property type="molecule type" value="Genomic_DNA"/>
</dbReference>
<gene>
    <name evidence="1" type="ORF">ACJIZ3_019227</name>
</gene>
<proteinExistence type="predicted"/>
<name>A0ABD3T1I2_9LAMI</name>
<dbReference type="Proteomes" id="UP001634393">
    <property type="component" value="Unassembled WGS sequence"/>
</dbReference>
<reference evidence="1 2" key="1">
    <citation type="submission" date="2024-12" db="EMBL/GenBank/DDBJ databases">
        <title>The unique morphological basis and parallel evolutionary history of personate flowers in Penstemon.</title>
        <authorList>
            <person name="Depatie T.H."/>
            <person name="Wessinger C.A."/>
        </authorList>
    </citation>
    <scope>NUCLEOTIDE SEQUENCE [LARGE SCALE GENOMIC DNA]</scope>
    <source>
        <strain evidence="1">WTNN_2</strain>
        <tissue evidence="1">Leaf</tissue>
    </source>
</reference>
<dbReference type="PANTHER" id="PTHR33103">
    <property type="entry name" value="OS01G0153900 PROTEIN"/>
    <property type="match status" value="1"/>
</dbReference>
<evidence type="ECO:0000313" key="1">
    <source>
        <dbReference type="EMBL" id="KAL3830425.1"/>
    </source>
</evidence>
<dbReference type="PANTHER" id="PTHR33103:SF27">
    <property type="entry name" value="OS04G0594700 PROTEIN"/>
    <property type="match status" value="1"/>
</dbReference>
<accession>A0ABD3T1I2</accession>
<dbReference type="InterPro" id="IPR007750">
    <property type="entry name" value="DUF674"/>
</dbReference>
<keyword evidence="2" id="KW-1185">Reference proteome</keyword>
<organism evidence="1 2">
    <name type="scientific">Penstemon smallii</name>
    <dbReference type="NCBI Taxonomy" id="265156"/>
    <lineage>
        <taxon>Eukaryota</taxon>
        <taxon>Viridiplantae</taxon>
        <taxon>Streptophyta</taxon>
        <taxon>Embryophyta</taxon>
        <taxon>Tracheophyta</taxon>
        <taxon>Spermatophyta</taxon>
        <taxon>Magnoliopsida</taxon>
        <taxon>eudicotyledons</taxon>
        <taxon>Gunneridae</taxon>
        <taxon>Pentapetalae</taxon>
        <taxon>asterids</taxon>
        <taxon>lamiids</taxon>
        <taxon>Lamiales</taxon>
        <taxon>Plantaginaceae</taxon>
        <taxon>Cheloneae</taxon>
        <taxon>Penstemon</taxon>
    </lineage>
</organism>
<evidence type="ECO:0008006" key="3">
    <source>
        <dbReference type="Google" id="ProtNLM"/>
    </source>
</evidence>
<protein>
    <recommendedName>
        <fullName evidence="3">DUF674 family protein</fullName>
    </recommendedName>
</protein>
<dbReference type="AlphaFoldDB" id="A0ABD3T1I2"/>
<dbReference type="Pfam" id="PF05056">
    <property type="entry name" value="DUF674"/>
    <property type="match status" value="1"/>
</dbReference>
<evidence type="ECO:0000313" key="2">
    <source>
        <dbReference type="Proteomes" id="UP001634393"/>
    </source>
</evidence>
<comment type="caution">
    <text evidence="1">The sequence shown here is derived from an EMBL/GenBank/DDBJ whole genome shotgun (WGS) entry which is preliminary data.</text>
</comment>